<evidence type="ECO:0000313" key="8">
    <source>
        <dbReference type="Proteomes" id="UP000001029"/>
    </source>
</evidence>
<accession>B2KDS8</accession>
<dbReference type="RefSeq" id="WP_012415289.1">
    <property type="nucleotide sequence ID" value="NC_010644.1"/>
</dbReference>
<dbReference type="SMART" id="SM00327">
    <property type="entry name" value="VWA"/>
    <property type="match status" value="1"/>
</dbReference>
<dbReference type="STRING" id="445932.Emin_1122"/>
<evidence type="ECO:0000259" key="6">
    <source>
        <dbReference type="PROSITE" id="PS50234"/>
    </source>
</evidence>
<dbReference type="Pfam" id="PF13519">
    <property type="entry name" value="VWA_2"/>
    <property type="match status" value="1"/>
</dbReference>
<evidence type="ECO:0000313" key="7">
    <source>
        <dbReference type="EMBL" id="ACC98674.1"/>
    </source>
</evidence>
<dbReference type="InterPro" id="IPR036465">
    <property type="entry name" value="vWFA_dom_sf"/>
</dbReference>
<feature type="transmembrane region" description="Helical" evidence="5">
    <location>
        <begin position="61"/>
        <end position="81"/>
    </location>
</feature>
<keyword evidence="2 5" id="KW-0812">Transmembrane</keyword>
<dbReference type="PANTHER" id="PTHR22550">
    <property type="entry name" value="SPORE GERMINATION PROTEIN"/>
    <property type="match status" value="1"/>
</dbReference>
<evidence type="ECO:0000256" key="4">
    <source>
        <dbReference type="ARBA" id="ARBA00023136"/>
    </source>
</evidence>
<feature type="domain" description="VWFA" evidence="6">
    <location>
        <begin position="92"/>
        <end position="295"/>
    </location>
</feature>
<protein>
    <submittedName>
        <fullName evidence="7">von Willebrand factor type</fullName>
    </submittedName>
</protein>
<dbReference type="KEGG" id="emi:Emin_1122"/>
<dbReference type="InterPro" id="IPR050768">
    <property type="entry name" value="UPF0353/GerABKA_families"/>
</dbReference>
<gene>
    <name evidence="7" type="ordered locus">Emin_1122</name>
</gene>
<dbReference type="SUPFAM" id="SSF53300">
    <property type="entry name" value="vWA-like"/>
    <property type="match status" value="1"/>
</dbReference>
<keyword evidence="4 5" id="KW-0472">Membrane</keyword>
<keyword evidence="1" id="KW-1003">Cell membrane</keyword>
<feature type="transmembrane region" description="Helical" evidence="5">
    <location>
        <begin position="312"/>
        <end position="331"/>
    </location>
</feature>
<dbReference type="PROSITE" id="PS50234">
    <property type="entry name" value="VWFA"/>
    <property type="match status" value="1"/>
</dbReference>
<dbReference type="HOGENOM" id="CLU_024570_1_0_0"/>
<organism evidence="7 8">
    <name type="scientific">Elusimicrobium minutum (strain Pei191)</name>
    <dbReference type="NCBI Taxonomy" id="445932"/>
    <lineage>
        <taxon>Bacteria</taxon>
        <taxon>Pseudomonadati</taxon>
        <taxon>Elusimicrobiota</taxon>
        <taxon>Elusimicrobia</taxon>
        <taxon>Elusimicrobiales</taxon>
        <taxon>Elusimicrobiaceae</taxon>
        <taxon>Elusimicrobium</taxon>
    </lineage>
</organism>
<evidence type="ECO:0000256" key="3">
    <source>
        <dbReference type="ARBA" id="ARBA00022989"/>
    </source>
</evidence>
<dbReference type="OrthoDB" id="6206554at2"/>
<sequence length="335" mass="37066">MSLFRNPFVLLLMPLCIFLIVGFWHLGNKRKKRFLNQVFSENILSKIKLPFSKNAALLKDVLLFAGLIFIFIALAGPQWGVEKINVTAQSSHSVIAVDVSDSMKARDLKPTRLENAKTMLKMLISAKGEQRTGIVAFTSKAYTQCPITNDVEALKYFVNQLRPEMLNAKGTALAPAVQRAAEMLSKYPGKKALILLTDGEDHEPEQIEEAIKTAQKEGIKIIAVGIGTEEGEPIPEKIEGGRVLEYKKDADGKTVITKLDEKSLKELASKTGGVYIKYKNAQTVAAQIAQVLEDLDKNTRDINVSSGFKNRYQIPLALGILLVFASLIIPLKKVR</sequence>
<dbReference type="PANTHER" id="PTHR22550:SF5">
    <property type="entry name" value="LEUCINE ZIPPER PROTEIN 4"/>
    <property type="match status" value="1"/>
</dbReference>
<dbReference type="Proteomes" id="UP000001029">
    <property type="component" value="Chromosome"/>
</dbReference>
<feature type="transmembrane region" description="Helical" evidence="5">
    <location>
        <begin position="6"/>
        <end position="26"/>
    </location>
</feature>
<keyword evidence="3 5" id="KW-1133">Transmembrane helix</keyword>
<evidence type="ECO:0000256" key="5">
    <source>
        <dbReference type="SAM" id="Phobius"/>
    </source>
</evidence>
<dbReference type="InterPro" id="IPR002035">
    <property type="entry name" value="VWF_A"/>
</dbReference>
<proteinExistence type="predicted"/>
<keyword evidence="8" id="KW-1185">Reference proteome</keyword>
<evidence type="ECO:0000256" key="1">
    <source>
        <dbReference type="ARBA" id="ARBA00022475"/>
    </source>
</evidence>
<dbReference type="AlphaFoldDB" id="B2KDS8"/>
<evidence type="ECO:0000256" key="2">
    <source>
        <dbReference type="ARBA" id="ARBA00022692"/>
    </source>
</evidence>
<dbReference type="EMBL" id="CP001055">
    <property type="protein sequence ID" value="ACC98674.1"/>
    <property type="molecule type" value="Genomic_DNA"/>
</dbReference>
<reference evidence="7 8" key="1">
    <citation type="journal article" date="2009" name="Appl. Environ. Microbiol.">
        <title>Genomic analysis of 'Elusimicrobium minutum,' the first cultivated representative of the phylum 'Elusimicrobia' (formerly termite group 1).</title>
        <authorList>
            <person name="Herlemann D.P.R."/>
            <person name="Geissinger O."/>
            <person name="Ikeda-Ohtsubo W."/>
            <person name="Kunin V."/>
            <person name="Sun H."/>
            <person name="Lapidus A."/>
            <person name="Hugenholtz P."/>
            <person name="Brune A."/>
        </authorList>
    </citation>
    <scope>NUCLEOTIDE SEQUENCE [LARGE SCALE GENOMIC DNA]</scope>
    <source>
        <strain evidence="7 8">Pei191</strain>
    </source>
</reference>
<dbReference type="Gene3D" id="3.40.50.410">
    <property type="entry name" value="von Willebrand factor, type A domain"/>
    <property type="match status" value="1"/>
</dbReference>
<name>B2KDS8_ELUMP</name>